<reference evidence="2 3" key="1">
    <citation type="submission" date="2020-08" db="EMBL/GenBank/DDBJ databases">
        <title>Genomic Encyclopedia of Type Strains, Phase III (KMG-III): the genomes of soil and plant-associated and newly described type strains.</title>
        <authorList>
            <person name="Whitman W."/>
        </authorList>
    </citation>
    <scope>NUCLEOTIDE SEQUENCE [LARGE SCALE GENOMIC DNA]</scope>
    <source>
        <strain evidence="2 3">CECT 8654</strain>
    </source>
</reference>
<sequence>MTPLTHRFSLTSLMLVLLLCCGMAGLAAIDVTRPDTQSQLLNHDGLADGLHQRPGEFRLSPSGEKDDLPALFLNGSGLSSSDYFCHKAQTPPPSEFHGDYVRRPPARGPPVLTLMI</sequence>
<evidence type="ECO:0000256" key="1">
    <source>
        <dbReference type="SAM" id="SignalP"/>
    </source>
</evidence>
<dbReference type="Proteomes" id="UP000537130">
    <property type="component" value="Unassembled WGS sequence"/>
</dbReference>
<protein>
    <submittedName>
        <fullName evidence="2">Uncharacterized protein</fullName>
    </submittedName>
</protein>
<evidence type="ECO:0000313" key="2">
    <source>
        <dbReference type="EMBL" id="MBB3047018.1"/>
    </source>
</evidence>
<feature type="chain" id="PRO_5031279489" evidence="1">
    <location>
        <begin position="28"/>
        <end position="116"/>
    </location>
</feature>
<proteinExistence type="predicted"/>
<keyword evidence="3" id="KW-1185">Reference proteome</keyword>
<comment type="caution">
    <text evidence="2">The sequence shown here is derived from an EMBL/GenBank/DDBJ whole genome shotgun (WGS) entry which is preliminary data.</text>
</comment>
<organism evidence="2 3">
    <name type="scientific">Litorivivens lipolytica</name>
    <dbReference type="NCBI Taxonomy" id="1524264"/>
    <lineage>
        <taxon>Bacteria</taxon>
        <taxon>Pseudomonadati</taxon>
        <taxon>Pseudomonadota</taxon>
        <taxon>Gammaproteobacteria</taxon>
        <taxon>Litorivivens</taxon>
    </lineage>
</organism>
<dbReference type="RefSeq" id="WP_183409666.1">
    <property type="nucleotide sequence ID" value="NZ_JACHWY010000001.1"/>
</dbReference>
<evidence type="ECO:0000313" key="3">
    <source>
        <dbReference type="Proteomes" id="UP000537130"/>
    </source>
</evidence>
<dbReference type="AlphaFoldDB" id="A0A7W4W3Y7"/>
<name>A0A7W4W3Y7_9GAMM</name>
<accession>A0A7W4W3Y7</accession>
<gene>
    <name evidence="2" type="ORF">FHR99_001254</name>
</gene>
<keyword evidence="1" id="KW-0732">Signal</keyword>
<dbReference type="EMBL" id="JACHWY010000001">
    <property type="protein sequence ID" value="MBB3047018.1"/>
    <property type="molecule type" value="Genomic_DNA"/>
</dbReference>
<feature type="signal peptide" evidence="1">
    <location>
        <begin position="1"/>
        <end position="27"/>
    </location>
</feature>